<organism evidence="2 3">
    <name type="scientific">Caballeronia sordidicola</name>
    <name type="common">Burkholderia sordidicola</name>
    <dbReference type="NCBI Taxonomy" id="196367"/>
    <lineage>
        <taxon>Bacteria</taxon>
        <taxon>Pseudomonadati</taxon>
        <taxon>Pseudomonadota</taxon>
        <taxon>Betaproteobacteria</taxon>
        <taxon>Burkholderiales</taxon>
        <taxon>Burkholderiaceae</taxon>
        <taxon>Caballeronia</taxon>
    </lineage>
</organism>
<proteinExistence type="predicted"/>
<dbReference type="SMART" id="SM00905">
    <property type="entry name" value="FolB"/>
    <property type="match status" value="1"/>
</dbReference>
<dbReference type="RefSeq" id="WP_086380902.1">
    <property type="nucleotide sequence ID" value="NZ_NBTY01000038.1"/>
</dbReference>
<dbReference type="Proteomes" id="UP000194546">
    <property type="component" value="Unassembled WGS sequence"/>
</dbReference>
<accession>A0A242N5E2</accession>
<reference evidence="2 3" key="1">
    <citation type="submission" date="2017-03" db="EMBL/GenBank/DDBJ databases">
        <title>Genome analysis of strain PAMC 26510.</title>
        <authorList>
            <person name="Oh H.-M."/>
            <person name="Yang J.-A."/>
        </authorList>
    </citation>
    <scope>NUCLEOTIDE SEQUENCE [LARGE SCALE GENOMIC DNA]</scope>
    <source>
        <strain evidence="2 3">PAMC 26510</strain>
    </source>
</reference>
<dbReference type="NCBIfam" id="TIGR00526">
    <property type="entry name" value="folB_dom"/>
    <property type="match status" value="1"/>
</dbReference>
<protein>
    <submittedName>
        <fullName evidence="2">Putative dihydroneopterin aldolase protein</fullName>
    </submittedName>
</protein>
<evidence type="ECO:0000313" key="3">
    <source>
        <dbReference type="Proteomes" id="UP000194546"/>
    </source>
</evidence>
<dbReference type="AlphaFoldDB" id="A0A242N5E2"/>
<name>A0A242N5E2_CABSO</name>
<comment type="caution">
    <text evidence="2">The sequence shown here is derived from an EMBL/GenBank/DDBJ whole genome shotgun (WGS) entry which is preliminary data.</text>
</comment>
<dbReference type="InterPro" id="IPR006157">
    <property type="entry name" value="FolB_dom"/>
</dbReference>
<dbReference type="Pfam" id="PF02152">
    <property type="entry name" value="FolB"/>
    <property type="match status" value="1"/>
</dbReference>
<dbReference type="GO" id="GO:0006760">
    <property type="term" value="P:folic acid-containing compound metabolic process"/>
    <property type="evidence" value="ECO:0007669"/>
    <property type="project" value="InterPro"/>
</dbReference>
<dbReference type="InterPro" id="IPR043133">
    <property type="entry name" value="GTP-CH-I_C/QueF"/>
</dbReference>
<feature type="domain" description="Dihydroneopterin aldolase/epimerase" evidence="1">
    <location>
        <begin position="14"/>
        <end position="123"/>
    </location>
</feature>
<sequence>MNPTEAVPSIEWDVMIDQLRAQTRVGIYGHERVSQPVVIDAVLHCRSLALPGHIEDCLDYDAFCRMLCAYLDEQPHTDLVERLAADLLALGFDRFPMLEDAVLTLYKPHAVRSAERVGVRLRWSRHDYLRWRAHLAGLPSAEAGHA</sequence>
<gene>
    <name evidence="2" type="ORF">PAMC26510_07015</name>
</gene>
<dbReference type="Gene3D" id="3.30.1130.10">
    <property type="match status" value="1"/>
</dbReference>
<dbReference type="EMBL" id="NBTY01000038">
    <property type="protein sequence ID" value="OTP78895.1"/>
    <property type="molecule type" value="Genomic_DNA"/>
</dbReference>
<dbReference type="SUPFAM" id="SSF55620">
    <property type="entry name" value="Tetrahydrobiopterin biosynthesis enzymes-like"/>
    <property type="match status" value="1"/>
</dbReference>
<evidence type="ECO:0000313" key="2">
    <source>
        <dbReference type="EMBL" id="OTP78895.1"/>
    </source>
</evidence>
<dbReference type="GO" id="GO:0004150">
    <property type="term" value="F:dihydroneopterin aldolase activity"/>
    <property type="evidence" value="ECO:0007669"/>
    <property type="project" value="InterPro"/>
</dbReference>
<evidence type="ECO:0000259" key="1">
    <source>
        <dbReference type="SMART" id="SM00905"/>
    </source>
</evidence>